<accession>A0A074ZHQ8</accession>
<protein>
    <submittedName>
        <fullName evidence="1">Uncharacterized protein</fullName>
    </submittedName>
</protein>
<dbReference type="Proteomes" id="UP000054324">
    <property type="component" value="Unassembled WGS sequence"/>
</dbReference>
<gene>
    <name evidence="1" type="ORF">T265_07256</name>
</gene>
<organism evidence="1 2">
    <name type="scientific">Opisthorchis viverrini</name>
    <name type="common">Southeast Asian liver fluke</name>
    <dbReference type="NCBI Taxonomy" id="6198"/>
    <lineage>
        <taxon>Eukaryota</taxon>
        <taxon>Metazoa</taxon>
        <taxon>Spiralia</taxon>
        <taxon>Lophotrochozoa</taxon>
        <taxon>Platyhelminthes</taxon>
        <taxon>Trematoda</taxon>
        <taxon>Digenea</taxon>
        <taxon>Opisthorchiida</taxon>
        <taxon>Opisthorchiata</taxon>
        <taxon>Opisthorchiidae</taxon>
        <taxon>Opisthorchis</taxon>
    </lineage>
</organism>
<dbReference type="EMBL" id="KL596782">
    <property type="protein sequence ID" value="KER25272.1"/>
    <property type="molecule type" value="Genomic_DNA"/>
</dbReference>
<evidence type="ECO:0000313" key="2">
    <source>
        <dbReference type="Proteomes" id="UP000054324"/>
    </source>
</evidence>
<dbReference type="AlphaFoldDB" id="A0A074ZHQ8"/>
<sequence length="143" mass="16218">MDSRCDLMNFGGRNLVLEGRVRPYLRRGPVPLPILRAPLVYEFSSNAADTPQLLSVPYAPAPQKRTQFHETRATSAKYTQTYDRDNQANRLLRDLTVKDFPHGLQRQTDQADPLVVNGWFTSSLLRANLLYSSLLLTTRSLGK</sequence>
<name>A0A074ZHQ8_OPIVI</name>
<dbReference type="RefSeq" id="XP_009170994.1">
    <property type="nucleotide sequence ID" value="XM_009172730.1"/>
</dbReference>
<dbReference type="KEGG" id="ovi:T265_07256"/>
<keyword evidence="2" id="KW-1185">Reference proteome</keyword>
<proteinExistence type="predicted"/>
<dbReference type="GeneID" id="20321435"/>
<dbReference type="CTD" id="20321435"/>
<evidence type="ECO:0000313" key="1">
    <source>
        <dbReference type="EMBL" id="KER25272.1"/>
    </source>
</evidence>
<reference evidence="1 2" key="1">
    <citation type="submission" date="2013-11" db="EMBL/GenBank/DDBJ databases">
        <title>Opisthorchis viverrini - life in the bile duct.</title>
        <authorList>
            <person name="Young N.D."/>
            <person name="Nagarajan N."/>
            <person name="Lin S.J."/>
            <person name="Korhonen P.K."/>
            <person name="Jex A.R."/>
            <person name="Hall R.S."/>
            <person name="Safavi-Hemami H."/>
            <person name="Kaewkong W."/>
            <person name="Bertrand D."/>
            <person name="Gao S."/>
            <person name="Seet Q."/>
            <person name="Wongkham S."/>
            <person name="Teh B.T."/>
            <person name="Wongkham C."/>
            <person name="Intapan P.M."/>
            <person name="Maleewong W."/>
            <person name="Yang X."/>
            <person name="Hu M."/>
            <person name="Wang Z."/>
            <person name="Hofmann A."/>
            <person name="Sternberg P.W."/>
            <person name="Tan P."/>
            <person name="Wang J."/>
            <person name="Gasser R.B."/>
        </authorList>
    </citation>
    <scope>NUCLEOTIDE SEQUENCE [LARGE SCALE GENOMIC DNA]</scope>
</reference>